<dbReference type="Proteomes" id="UP001596417">
    <property type="component" value="Unassembled WGS sequence"/>
</dbReference>
<dbReference type="GeneID" id="76057447"/>
<keyword evidence="3" id="KW-1185">Reference proteome</keyword>
<dbReference type="AlphaFoldDB" id="A0ABD5YLB9"/>
<organism evidence="2 3">
    <name type="scientific">Halocatena marina</name>
    <dbReference type="NCBI Taxonomy" id="2934937"/>
    <lineage>
        <taxon>Archaea</taxon>
        <taxon>Methanobacteriati</taxon>
        <taxon>Methanobacteriota</taxon>
        <taxon>Stenosarchaea group</taxon>
        <taxon>Halobacteria</taxon>
        <taxon>Halobacteriales</taxon>
        <taxon>Natronomonadaceae</taxon>
        <taxon>Halocatena</taxon>
    </lineage>
</organism>
<proteinExistence type="predicted"/>
<comment type="caution">
    <text evidence="2">The sequence shown here is derived from an EMBL/GenBank/DDBJ whole genome shotgun (WGS) entry which is preliminary data.</text>
</comment>
<feature type="domain" description="DUF7351" evidence="1">
    <location>
        <begin position="2"/>
        <end position="167"/>
    </location>
</feature>
<sequence>MTAEYFGERAHISCQTCGKGAVFPFPPGCLTQFDRSELPAAFARWLRQLVKRTIAGFCHVCAGRVDGALARLPGGTEANPKPSQAAFECQRCGGGMRFSGATLATFHPQVESFFFEHDLHLLAGHASRAWSRLDRFDSETLETDPPRLEMTFAHGGETLTAEIMPDATIRTVQRYATDS</sequence>
<reference evidence="2 3" key="1">
    <citation type="journal article" date="2019" name="Int. J. Syst. Evol. Microbiol.">
        <title>The Global Catalogue of Microorganisms (GCM) 10K type strain sequencing project: providing services to taxonomists for standard genome sequencing and annotation.</title>
        <authorList>
            <consortium name="The Broad Institute Genomics Platform"/>
            <consortium name="The Broad Institute Genome Sequencing Center for Infectious Disease"/>
            <person name="Wu L."/>
            <person name="Ma J."/>
        </authorList>
    </citation>
    <scope>NUCLEOTIDE SEQUENCE [LARGE SCALE GENOMIC DNA]</scope>
    <source>
        <strain evidence="2 3">RDMS1</strain>
    </source>
</reference>
<evidence type="ECO:0000313" key="2">
    <source>
        <dbReference type="EMBL" id="MFC7189357.1"/>
    </source>
</evidence>
<name>A0ABD5YLB9_9EURY</name>
<dbReference type="RefSeq" id="WP_264554998.1">
    <property type="nucleotide sequence ID" value="NZ_CP109979.1"/>
</dbReference>
<accession>A0ABD5YLB9</accession>
<gene>
    <name evidence="2" type="ORF">ACFQL7_05515</name>
</gene>
<dbReference type="InterPro" id="IPR055775">
    <property type="entry name" value="DUF7351"/>
</dbReference>
<evidence type="ECO:0000313" key="3">
    <source>
        <dbReference type="Proteomes" id="UP001596417"/>
    </source>
</evidence>
<dbReference type="Pfam" id="PF24042">
    <property type="entry name" value="DUF7351"/>
    <property type="match status" value="1"/>
</dbReference>
<evidence type="ECO:0000259" key="1">
    <source>
        <dbReference type="Pfam" id="PF24042"/>
    </source>
</evidence>
<dbReference type="EMBL" id="JBHTAX010000001">
    <property type="protein sequence ID" value="MFC7189357.1"/>
    <property type="molecule type" value="Genomic_DNA"/>
</dbReference>
<protein>
    <recommendedName>
        <fullName evidence="1">DUF7351 domain-containing protein</fullName>
    </recommendedName>
</protein>